<evidence type="ECO:0000313" key="2">
    <source>
        <dbReference type="EMBL" id="KYP54879.1"/>
    </source>
</evidence>
<dbReference type="Gramene" id="C.cajan_01051.t">
    <property type="protein sequence ID" value="C.cajan_01051.t.cds1"/>
    <property type="gene ID" value="C.cajan_01051"/>
</dbReference>
<evidence type="ECO:0000313" key="3">
    <source>
        <dbReference type="Proteomes" id="UP000075243"/>
    </source>
</evidence>
<organism evidence="2 3">
    <name type="scientific">Cajanus cajan</name>
    <name type="common">Pigeon pea</name>
    <name type="synonym">Cajanus indicus</name>
    <dbReference type="NCBI Taxonomy" id="3821"/>
    <lineage>
        <taxon>Eukaryota</taxon>
        <taxon>Viridiplantae</taxon>
        <taxon>Streptophyta</taxon>
        <taxon>Embryophyta</taxon>
        <taxon>Tracheophyta</taxon>
        <taxon>Spermatophyta</taxon>
        <taxon>Magnoliopsida</taxon>
        <taxon>eudicotyledons</taxon>
        <taxon>Gunneridae</taxon>
        <taxon>Pentapetalae</taxon>
        <taxon>rosids</taxon>
        <taxon>fabids</taxon>
        <taxon>Fabales</taxon>
        <taxon>Fabaceae</taxon>
        <taxon>Papilionoideae</taxon>
        <taxon>50 kb inversion clade</taxon>
        <taxon>NPAAA clade</taxon>
        <taxon>indigoferoid/millettioid clade</taxon>
        <taxon>Phaseoleae</taxon>
        <taxon>Cajanus</taxon>
    </lineage>
</organism>
<keyword evidence="3" id="KW-1185">Reference proteome</keyword>
<dbReference type="EMBL" id="CM003613">
    <property type="protein sequence ID" value="KYP54879.1"/>
    <property type="molecule type" value="Genomic_DNA"/>
</dbReference>
<sequence>MGHMSTSCPAGARQTRSAPRGDRSTAVGRVFALIGAEASALSDLVKGKDNTGKDVMILFDSGPPIHLFYMHVLKSWVCLYVIWG</sequence>
<dbReference type="AlphaFoldDB" id="A0A151SJB2"/>
<gene>
    <name evidence="2" type="ORF">KK1_001079</name>
</gene>
<evidence type="ECO:0000256" key="1">
    <source>
        <dbReference type="SAM" id="MobiDB-lite"/>
    </source>
</evidence>
<name>A0A151SJB2_CAJCA</name>
<accession>A0A151SJB2</accession>
<proteinExistence type="predicted"/>
<protein>
    <submittedName>
        <fullName evidence="2">Uncharacterized protein</fullName>
    </submittedName>
</protein>
<dbReference type="Proteomes" id="UP000075243">
    <property type="component" value="Chromosome 11"/>
</dbReference>
<reference evidence="2 3" key="1">
    <citation type="journal article" date="2012" name="Nat. Biotechnol.">
        <title>Draft genome sequence of pigeonpea (Cajanus cajan), an orphan legume crop of resource-poor farmers.</title>
        <authorList>
            <person name="Varshney R.K."/>
            <person name="Chen W."/>
            <person name="Li Y."/>
            <person name="Bharti A.K."/>
            <person name="Saxena R.K."/>
            <person name="Schlueter J.A."/>
            <person name="Donoghue M.T."/>
            <person name="Azam S."/>
            <person name="Fan G."/>
            <person name="Whaley A.M."/>
            <person name="Farmer A.D."/>
            <person name="Sheridan J."/>
            <person name="Iwata A."/>
            <person name="Tuteja R."/>
            <person name="Penmetsa R.V."/>
            <person name="Wu W."/>
            <person name="Upadhyaya H.D."/>
            <person name="Yang S.P."/>
            <person name="Shah T."/>
            <person name="Saxena K.B."/>
            <person name="Michael T."/>
            <person name="McCombie W.R."/>
            <person name="Yang B."/>
            <person name="Zhang G."/>
            <person name="Yang H."/>
            <person name="Wang J."/>
            <person name="Spillane C."/>
            <person name="Cook D.R."/>
            <person name="May G.D."/>
            <person name="Xu X."/>
            <person name="Jackson S.A."/>
        </authorList>
    </citation>
    <scope>NUCLEOTIDE SEQUENCE [LARGE SCALE GENOMIC DNA]</scope>
    <source>
        <strain evidence="3">cv. Asha</strain>
    </source>
</reference>
<feature type="region of interest" description="Disordered" evidence="1">
    <location>
        <begin position="1"/>
        <end position="23"/>
    </location>
</feature>